<organism evidence="2 3">
    <name type="scientific">Penicillium solitum</name>
    <dbReference type="NCBI Taxonomy" id="60172"/>
    <lineage>
        <taxon>Eukaryota</taxon>
        <taxon>Fungi</taxon>
        <taxon>Dikarya</taxon>
        <taxon>Ascomycota</taxon>
        <taxon>Pezizomycotina</taxon>
        <taxon>Eurotiomycetes</taxon>
        <taxon>Eurotiomycetidae</taxon>
        <taxon>Eurotiales</taxon>
        <taxon>Aspergillaceae</taxon>
        <taxon>Penicillium</taxon>
    </lineage>
</organism>
<protein>
    <submittedName>
        <fullName evidence="2">Uncharacterized protein</fullName>
    </submittedName>
</protein>
<dbReference type="Proteomes" id="UP000191612">
    <property type="component" value="Unassembled WGS sequence"/>
</dbReference>
<comment type="caution">
    <text evidence="2">The sequence shown here is derived from an EMBL/GenBank/DDBJ whole genome shotgun (WGS) entry which is preliminary data.</text>
</comment>
<reference evidence="3" key="1">
    <citation type="journal article" date="2017" name="Nat. Microbiol.">
        <title>Global analysis of biosynthetic gene clusters reveals vast potential of secondary metabolite production in Penicillium species.</title>
        <authorList>
            <person name="Nielsen J.C."/>
            <person name="Grijseels S."/>
            <person name="Prigent S."/>
            <person name="Ji B."/>
            <person name="Dainat J."/>
            <person name="Nielsen K.F."/>
            <person name="Frisvad J.C."/>
            <person name="Workman M."/>
            <person name="Nielsen J."/>
        </authorList>
    </citation>
    <scope>NUCLEOTIDE SEQUENCE [LARGE SCALE GENOMIC DNA]</scope>
    <source>
        <strain evidence="3">IBT 29525</strain>
    </source>
</reference>
<name>A0A1V6RCA8_9EURO</name>
<evidence type="ECO:0000256" key="1">
    <source>
        <dbReference type="SAM" id="MobiDB-lite"/>
    </source>
</evidence>
<gene>
    <name evidence="2" type="ORF">PENSOL_c007G01566</name>
</gene>
<keyword evidence="3" id="KW-1185">Reference proteome</keyword>
<accession>A0A1V6RCA8</accession>
<evidence type="ECO:0000313" key="2">
    <source>
        <dbReference type="EMBL" id="OQD99170.1"/>
    </source>
</evidence>
<evidence type="ECO:0000313" key="3">
    <source>
        <dbReference type="Proteomes" id="UP000191612"/>
    </source>
</evidence>
<feature type="region of interest" description="Disordered" evidence="1">
    <location>
        <begin position="1"/>
        <end position="21"/>
    </location>
</feature>
<feature type="compositionally biased region" description="Low complexity" evidence="1">
    <location>
        <begin position="1"/>
        <end position="16"/>
    </location>
</feature>
<dbReference type="AlphaFoldDB" id="A0A1V6RCA8"/>
<proteinExistence type="predicted"/>
<dbReference type="EMBL" id="MDYO01000007">
    <property type="protein sequence ID" value="OQD99170.1"/>
    <property type="molecule type" value="Genomic_DNA"/>
</dbReference>
<sequence>MILPLLSPHLSSSQSSNMRLPTRNGSSICPICLEQLCPDRVKIEEGVMPKKRCISQHVEYFISIPPKIGEISGGGILVNGEEMEFKAWLNQLKKEWALGDCKPEPDSTEAGQISLTDYLGAFVGHF</sequence>